<keyword evidence="2 9" id="KW-0813">Transport</keyword>
<evidence type="ECO:0000256" key="8">
    <source>
        <dbReference type="ARBA" id="ARBA00023136"/>
    </source>
</evidence>
<evidence type="ECO:0000259" key="13">
    <source>
        <dbReference type="Pfam" id="PF22599"/>
    </source>
</evidence>
<sequence length="883" mass="97662">MKRNSELRELKSKIIALGLDLQGGMHMVLQVQTDEAVTAELLRLKSDILELFKADKEISVKSSQITTIEDEVALTFTDHAVAEEARKKILADLGELKFRTKAVDEGKQLLFFSFNEGYITNIKDRTFQQALETIRNRIDEFGVSEPTIQRQGLTGSRILIQLPGIEDIERAKSIIGRTAQLKFQMVKDYAPTKEELLAAYDGNVPDEFVVIRGGGRGERGRWFYLLEKEAKITGSDLESAFVGTDEYGLPGVDFVLKGAGATKFRRLTSRNIGRDLAIVLDGQVQSAPRIQSTIGKRGQITGNFSAEEAQDLSLVLRAGALPASVIYLEERTVGPSLGKDSVRKGVLSALVGMVIVLIFMVFYYRLSGIIADVALIMNILILTAAMAGLGATLTLPGIAGIILTIGMAVDANVLIFERIREELKHGKTVRTSIAGGFSKAMLTIVDANVTTIIAAFVLLHFGSGPLRGFAVTLSIGIVASMFSALFVSRVVFDMIQQRFQLKELKFQRLFEKPNFDFVGKRFICIIVSLAVIGVGGISMVVRGGLNYGIDFAGGTLVQVKFNQPLKIEEVRGALKKIKLGDSIIQKYGSESEVLIRTIRKATDIQEFQEKLWKKINIPDYKSVYNVVIRGSNQLLIETRNDESFKILQDTVAQLPFSDITTTVEGLSLTVSFIEISKEISDTLKATFSDNPFEIQRVEMVGPQVGKELRKAAIVAIAMALVGIVIYITLRFEFRFAIAAILALIHDVLITVGLFSLGNKEFNLPIVAALLTIVGYSLNDTIVVFDRLRENYRLYRKEGLLILINNTINQTLSRTLLTSLTTLFVVLCLFIFGGEVINDFAFALLIGIVVGTYSSMYIASPFLIVWEKYSSARDKKRSPGRRKY</sequence>
<keyword evidence="15" id="KW-1185">Reference proteome</keyword>
<name>A0ABV6Z3U2_UNCC1</name>
<comment type="subunit">
    <text evidence="9">Forms a complex with SecF. Part of the essential Sec protein translocation apparatus which comprises SecA, SecYEG and auxiliary proteins SecDF. Other proteins may also be involved.</text>
</comment>
<dbReference type="InterPro" id="IPR048634">
    <property type="entry name" value="SecD_SecF_C"/>
</dbReference>
<feature type="transmembrane region" description="Helical" evidence="9">
    <location>
        <begin position="839"/>
        <end position="865"/>
    </location>
</feature>
<keyword evidence="7 9" id="KW-0811">Translocation</keyword>
<dbReference type="InterPro" id="IPR005791">
    <property type="entry name" value="SecD"/>
</dbReference>
<evidence type="ECO:0000259" key="12">
    <source>
        <dbReference type="Pfam" id="PF21760"/>
    </source>
</evidence>
<dbReference type="InterPro" id="IPR055344">
    <property type="entry name" value="SecD_SecF_C_bact"/>
</dbReference>
<dbReference type="InterPro" id="IPR022813">
    <property type="entry name" value="SecD/SecF_arch_bac"/>
</dbReference>
<dbReference type="Gene3D" id="1.20.1640.10">
    <property type="entry name" value="Multidrug efflux transporter AcrB transmembrane domain"/>
    <property type="match status" value="2"/>
</dbReference>
<dbReference type="Pfam" id="PF21760">
    <property type="entry name" value="SecD_1st"/>
    <property type="match status" value="1"/>
</dbReference>
<evidence type="ECO:0000256" key="4">
    <source>
        <dbReference type="ARBA" id="ARBA00022692"/>
    </source>
</evidence>
<evidence type="ECO:0000259" key="11">
    <source>
        <dbReference type="Pfam" id="PF02355"/>
    </source>
</evidence>
<dbReference type="InterPro" id="IPR005665">
    <property type="entry name" value="SecF_bac"/>
</dbReference>
<keyword evidence="3 9" id="KW-1003">Cell membrane</keyword>
<dbReference type="Pfam" id="PF22599">
    <property type="entry name" value="SecDF_P1_head"/>
    <property type="match status" value="1"/>
</dbReference>
<feature type="transmembrane region" description="Helical" evidence="9">
    <location>
        <begin position="468"/>
        <end position="492"/>
    </location>
</feature>
<comment type="caution">
    <text evidence="9">Lacks conserved residue(s) required for the propagation of feature annotation.</text>
</comment>
<dbReference type="InterPro" id="IPR048631">
    <property type="entry name" value="SecD_1st"/>
</dbReference>
<dbReference type="Proteomes" id="UP001594351">
    <property type="component" value="Unassembled WGS sequence"/>
</dbReference>
<comment type="subunit">
    <text evidence="10">Forms a complex with SecD. Part of the essential Sec protein translocation apparatus which comprises SecA, SecYEG and auxiliary proteins SecDF. Other proteins may also be involved.</text>
</comment>
<keyword evidence="6 9" id="KW-1133">Transmembrane helix</keyword>
<keyword evidence="4 9" id="KW-0812">Transmembrane</keyword>
<evidence type="ECO:0000256" key="7">
    <source>
        <dbReference type="ARBA" id="ARBA00023010"/>
    </source>
</evidence>
<dbReference type="HAMAP" id="MF_01464_B">
    <property type="entry name" value="SecF_B"/>
    <property type="match status" value="1"/>
</dbReference>
<feature type="transmembrane region" description="Helical" evidence="9">
    <location>
        <begin position="397"/>
        <end position="419"/>
    </location>
</feature>
<comment type="similarity">
    <text evidence="9">Belongs to the SecD/SecF family. SecD subfamily.</text>
</comment>
<dbReference type="Gene3D" id="3.30.70.3400">
    <property type="match status" value="2"/>
</dbReference>
<evidence type="ECO:0000256" key="2">
    <source>
        <dbReference type="ARBA" id="ARBA00022448"/>
    </source>
</evidence>
<feature type="domain" description="Protein export membrane protein SecD/SecF C-terminal" evidence="11">
    <location>
        <begin position="328"/>
        <end position="496"/>
    </location>
</feature>
<organism evidence="14 15">
    <name type="scientific">candidate division CSSED10-310 bacterium</name>
    <dbReference type="NCBI Taxonomy" id="2855610"/>
    <lineage>
        <taxon>Bacteria</taxon>
        <taxon>Bacteria division CSSED10-310</taxon>
    </lineage>
</organism>
<feature type="transmembrane region" description="Helical" evidence="9">
    <location>
        <begin position="522"/>
        <end position="541"/>
    </location>
</feature>
<accession>A0ABV6Z3U2</accession>
<evidence type="ECO:0000256" key="3">
    <source>
        <dbReference type="ARBA" id="ARBA00022475"/>
    </source>
</evidence>
<dbReference type="HAMAP" id="MF_01463_B">
    <property type="entry name" value="SecD_B"/>
    <property type="match status" value="1"/>
</dbReference>
<keyword evidence="8 9" id="KW-0472">Membrane</keyword>
<feature type="transmembrane region" description="Helical" evidence="9">
    <location>
        <begin position="345"/>
        <end position="366"/>
    </location>
</feature>
<dbReference type="InterPro" id="IPR022645">
    <property type="entry name" value="SecD/SecF_bac"/>
</dbReference>
<keyword evidence="5 9" id="KW-0653">Protein transport</keyword>
<dbReference type="NCBIfam" id="TIGR00966">
    <property type="entry name" value="transloc_SecF"/>
    <property type="match status" value="1"/>
</dbReference>
<dbReference type="InterPro" id="IPR022646">
    <property type="entry name" value="SecD/SecF_CS"/>
</dbReference>
<comment type="caution">
    <text evidence="14">The sequence shown here is derived from an EMBL/GenBank/DDBJ whole genome shotgun (WGS) entry which is preliminary data.</text>
</comment>
<dbReference type="Pfam" id="PF02355">
    <property type="entry name" value="SecD_SecF_C"/>
    <property type="match status" value="2"/>
</dbReference>
<evidence type="ECO:0000256" key="5">
    <source>
        <dbReference type="ARBA" id="ARBA00022927"/>
    </source>
</evidence>
<evidence type="ECO:0000256" key="1">
    <source>
        <dbReference type="ARBA" id="ARBA00004651"/>
    </source>
</evidence>
<protein>
    <recommendedName>
        <fullName evidence="9 10">Multifunctional fusion protein</fullName>
    </recommendedName>
    <domain>
        <recommendedName>
            <fullName evidence="9">Protein translocase subunit SecD</fullName>
        </recommendedName>
    </domain>
    <domain>
        <recommendedName>
            <fullName evidence="10">Protein-export membrane protein SecF</fullName>
        </recommendedName>
    </domain>
</protein>
<feature type="transmembrane region" description="Helical" evidence="9">
    <location>
        <begin position="736"/>
        <end position="757"/>
    </location>
</feature>
<comment type="subcellular location">
    <subcellularLocation>
        <location evidence="1 9">Cell membrane</location>
        <topology evidence="1 9">Multi-pass membrane protein</topology>
    </subcellularLocation>
</comment>
<evidence type="ECO:0000256" key="9">
    <source>
        <dbReference type="HAMAP-Rule" id="MF_01463"/>
    </source>
</evidence>
<proteinExistence type="inferred from homology"/>
<evidence type="ECO:0000256" key="10">
    <source>
        <dbReference type="HAMAP-Rule" id="MF_01464"/>
    </source>
</evidence>
<dbReference type="Pfam" id="PF07549">
    <property type="entry name" value="Sec_GG"/>
    <property type="match status" value="2"/>
</dbReference>
<feature type="transmembrane region" description="Helical" evidence="9">
    <location>
        <begin position="373"/>
        <end position="391"/>
    </location>
</feature>
<evidence type="ECO:0000313" key="14">
    <source>
        <dbReference type="EMBL" id="MFC1853118.1"/>
    </source>
</evidence>
<feature type="transmembrane region" description="Helical" evidence="9">
    <location>
        <begin position="711"/>
        <end position="729"/>
    </location>
</feature>
<feature type="transmembrane region" description="Helical" evidence="9">
    <location>
        <begin position="440"/>
        <end position="462"/>
    </location>
</feature>
<dbReference type="NCBIfam" id="TIGR01129">
    <property type="entry name" value="secD"/>
    <property type="match status" value="1"/>
</dbReference>
<feature type="transmembrane region" description="Helical" evidence="9">
    <location>
        <begin position="763"/>
        <end position="784"/>
    </location>
</feature>
<dbReference type="NCBIfam" id="TIGR00916">
    <property type="entry name" value="2A0604s01"/>
    <property type="match status" value="2"/>
</dbReference>
<feature type="transmembrane region" description="Helical" evidence="9">
    <location>
        <begin position="815"/>
        <end position="833"/>
    </location>
</feature>
<dbReference type="PANTHER" id="PTHR30081:SF1">
    <property type="entry name" value="PROTEIN TRANSLOCASE SUBUNIT SECD"/>
    <property type="match status" value="1"/>
</dbReference>
<gene>
    <name evidence="9 14" type="primary">secD</name>
    <name evidence="10" type="synonym">secF</name>
    <name evidence="14" type="ORF">ACFL27_23215</name>
</gene>
<feature type="domain" description="Protein export membrane protein SecD/SecF C-terminal" evidence="11">
    <location>
        <begin position="690"/>
        <end position="866"/>
    </location>
</feature>
<dbReference type="SUPFAM" id="SSF82866">
    <property type="entry name" value="Multidrug efflux transporter AcrB transmembrane domain"/>
    <property type="match status" value="2"/>
</dbReference>
<reference evidence="14 15" key="1">
    <citation type="submission" date="2024-09" db="EMBL/GenBank/DDBJ databases">
        <title>Laminarin stimulates single cell rates of sulfate reduction while oxygen inhibits transcriptomic activity in coastal marine sediment.</title>
        <authorList>
            <person name="Lindsay M."/>
            <person name="Orcutt B."/>
            <person name="Emerson D."/>
            <person name="Stepanauskas R."/>
            <person name="D'Angelo T."/>
        </authorList>
    </citation>
    <scope>NUCLEOTIDE SEQUENCE [LARGE SCALE GENOMIC DNA]</scope>
    <source>
        <strain evidence="14">SAG AM-311-K15</strain>
    </source>
</reference>
<evidence type="ECO:0000313" key="15">
    <source>
        <dbReference type="Proteomes" id="UP001594351"/>
    </source>
</evidence>
<dbReference type="Gene3D" id="3.30.1360.200">
    <property type="match status" value="1"/>
</dbReference>
<dbReference type="PANTHER" id="PTHR30081">
    <property type="entry name" value="PROTEIN-EXPORT MEMBRANE PROTEIN SEC"/>
    <property type="match status" value="1"/>
</dbReference>
<comment type="function">
    <text evidence="9">Part of the Sec protein translocase complex. Interacts with the SecYEG preprotein conducting channel. SecDF uses the proton motive force (PMF) to complete protein translocation after the ATP-dependent function of SecA.</text>
</comment>
<evidence type="ECO:0000256" key="6">
    <source>
        <dbReference type="ARBA" id="ARBA00022989"/>
    </source>
</evidence>
<dbReference type="EMBL" id="JBHPBY010000427">
    <property type="protein sequence ID" value="MFC1853118.1"/>
    <property type="molecule type" value="Genomic_DNA"/>
</dbReference>
<feature type="domain" description="SecDF P1 head subdomain" evidence="13">
    <location>
        <begin position="223"/>
        <end position="323"/>
    </location>
</feature>
<dbReference type="PRINTS" id="PR01755">
    <property type="entry name" value="SECFTRNLCASE"/>
</dbReference>
<dbReference type="InterPro" id="IPR054384">
    <property type="entry name" value="SecDF_P1_head"/>
</dbReference>
<feature type="domain" description="Protein translocase subunit SecDF P1" evidence="12">
    <location>
        <begin position="128"/>
        <end position="188"/>
    </location>
</feature>
<comment type="similarity">
    <text evidence="10">Belongs to the SecD/SecF family. SecF subfamily.</text>
</comment>